<comment type="function">
    <text evidence="3 11">Catalyzes the conversion of D-ribulose 5-phosphate to formate and 3,4-dihydroxy-2-butanone 4-phosphate.</text>
</comment>
<evidence type="ECO:0000256" key="3">
    <source>
        <dbReference type="ARBA" id="ARBA00002284"/>
    </source>
</evidence>
<evidence type="ECO:0000256" key="11">
    <source>
        <dbReference type="RuleBase" id="RU003843"/>
    </source>
</evidence>
<dbReference type="GO" id="GO:0046872">
    <property type="term" value="F:metal ion binding"/>
    <property type="evidence" value="ECO:0007669"/>
    <property type="project" value="UniProtKB-KW"/>
</dbReference>
<dbReference type="SUPFAM" id="SSF55821">
    <property type="entry name" value="YrdC/RibB"/>
    <property type="match status" value="1"/>
</dbReference>
<comment type="catalytic activity">
    <reaction evidence="1 11">
        <text>D-ribulose 5-phosphate = (2S)-2-hydroxy-3-oxobutyl phosphate + formate + H(+)</text>
        <dbReference type="Rhea" id="RHEA:18457"/>
        <dbReference type="ChEBI" id="CHEBI:15378"/>
        <dbReference type="ChEBI" id="CHEBI:15740"/>
        <dbReference type="ChEBI" id="CHEBI:58121"/>
        <dbReference type="ChEBI" id="CHEBI:58830"/>
        <dbReference type="EC" id="4.1.99.12"/>
    </reaction>
</comment>
<evidence type="ECO:0000256" key="4">
    <source>
        <dbReference type="ARBA" id="ARBA00004904"/>
    </source>
</evidence>
<proteinExistence type="inferred from homology"/>
<evidence type="ECO:0000313" key="12">
    <source>
        <dbReference type="EMBL" id="TKI62176.1"/>
    </source>
</evidence>
<keyword evidence="8 11" id="KW-0460">Magnesium</keyword>
<keyword evidence="10 11" id="KW-0456">Lyase</keyword>
<dbReference type="Gene3D" id="3.90.870.10">
    <property type="entry name" value="DHBP synthase"/>
    <property type="match status" value="1"/>
</dbReference>
<name>A0A4U2YLT2_9ACTN</name>
<evidence type="ECO:0000256" key="6">
    <source>
        <dbReference type="ARBA" id="ARBA00022619"/>
    </source>
</evidence>
<evidence type="ECO:0000256" key="2">
    <source>
        <dbReference type="ARBA" id="ARBA00001936"/>
    </source>
</evidence>
<comment type="cofactor">
    <cofactor evidence="11">
        <name>Mg(2+)</name>
        <dbReference type="ChEBI" id="CHEBI:18420"/>
    </cofactor>
    <cofactor evidence="11">
        <name>Mn(2+)</name>
        <dbReference type="ChEBI" id="CHEBI:29035"/>
    </cofactor>
    <text evidence="11">Binds 2 divalent metal cations per subunit. Magnesium or manganese.</text>
</comment>
<evidence type="ECO:0000256" key="10">
    <source>
        <dbReference type="ARBA" id="ARBA00023239"/>
    </source>
</evidence>
<keyword evidence="13" id="KW-1185">Reference proteome</keyword>
<evidence type="ECO:0000256" key="7">
    <source>
        <dbReference type="ARBA" id="ARBA00022723"/>
    </source>
</evidence>
<comment type="similarity">
    <text evidence="11">Belongs to the DHBP synthase family.</text>
</comment>
<keyword evidence="9 11" id="KW-0464">Manganese</keyword>
<comment type="similarity">
    <text evidence="5">In the N-terminal section; belongs to the DHBP synthase family.</text>
</comment>
<keyword evidence="6 11" id="KW-0686">Riboflavin biosynthesis</keyword>
<reference evidence="12 13" key="1">
    <citation type="submission" date="2019-04" db="EMBL/GenBank/DDBJ databases">
        <authorList>
            <person name="Dong K."/>
        </authorList>
    </citation>
    <scope>NUCLEOTIDE SEQUENCE [LARGE SCALE GENOMIC DNA]</scope>
    <source>
        <strain evidence="13">dk3543</strain>
    </source>
</reference>
<keyword evidence="7 11" id="KW-0479">Metal-binding</keyword>
<dbReference type="EC" id="4.1.99.12" evidence="11"/>
<evidence type="ECO:0000256" key="9">
    <source>
        <dbReference type="ARBA" id="ARBA00023211"/>
    </source>
</evidence>
<dbReference type="GO" id="GO:0009231">
    <property type="term" value="P:riboflavin biosynthetic process"/>
    <property type="evidence" value="ECO:0007669"/>
    <property type="project" value="UniProtKB-UniPathway"/>
</dbReference>
<evidence type="ECO:0000313" key="13">
    <source>
        <dbReference type="Proteomes" id="UP000307808"/>
    </source>
</evidence>
<organism evidence="12 13">
    <name type="scientific">Nocardioides jishulii</name>
    <dbReference type="NCBI Taxonomy" id="2575440"/>
    <lineage>
        <taxon>Bacteria</taxon>
        <taxon>Bacillati</taxon>
        <taxon>Actinomycetota</taxon>
        <taxon>Actinomycetes</taxon>
        <taxon>Propionibacteriales</taxon>
        <taxon>Nocardioidaceae</taxon>
        <taxon>Nocardioides</taxon>
    </lineage>
</organism>
<sequence>MTTDLKTPERVRAESELAPIEDVIREIGAGRMVVLVDDEDRENEGDLVMAAECVTPEAVNFMITHGKGLLCLPMTAERARELDLPPMVTKNEDDFGTAFTVSIDATCDHGVTTGISARDRATTIVLAATTATSSDLNRPGHVFPLIAHPAGTLGRTGHTEAAVDLAVLAGLAPMGAIVEIVGDDGEMLRLPQLLPWAARHGFLVSTIERLRAHRLNMAVSA</sequence>
<dbReference type="Proteomes" id="UP000307808">
    <property type="component" value="Unassembled WGS sequence"/>
</dbReference>
<comment type="subunit">
    <text evidence="11">Homodimer.</text>
</comment>
<dbReference type="GO" id="GO:0008686">
    <property type="term" value="F:3,4-dihydroxy-2-butanone-4-phosphate synthase activity"/>
    <property type="evidence" value="ECO:0007669"/>
    <property type="project" value="UniProtKB-EC"/>
</dbReference>
<gene>
    <name evidence="12" type="primary">ribB</name>
    <name evidence="12" type="ORF">FC770_07090</name>
</gene>
<dbReference type="UniPathway" id="UPA00275">
    <property type="reaction ID" value="UER00399"/>
</dbReference>
<comment type="cofactor">
    <cofactor evidence="2">
        <name>Mn(2+)</name>
        <dbReference type="ChEBI" id="CHEBI:29035"/>
    </cofactor>
</comment>
<dbReference type="FunFam" id="3.90.870.10:FF:000001">
    <property type="entry name" value="Riboflavin biosynthesis protein RibBA"/>
    <property type="match status" value="1"/>
</dbReference>
<dbReference type="GO" id="GO:0005829">
    <property type="term" value="C:cytosol"/>
    <property type="evidence" value="ECO:0007669"/>
    <property type="project" value="TreeGrafter"/>
</dbReference>
<comment type="pathway">
    <text evidence="4 11">Cofactor biosynthesis; riboflavin biosynthesis; 2-hydroxy-3-oxobutyl phosphate from D-ribulose 5-phosphate: step 1/1.</text>
</comment>
<dbReference type="PANTHER" id="PTHR21327:SF18">
    <property type="entry name" value="3,4-DIHYDROXY-2-BUTANONE 4-PHOSPHATE SYNTHASE"/>
    <property type="match status" value="1"/>
</dbReference>
<dbReference type="RefSeq" id="WP_137065445.1">
    <property type="nucleotide sequence ID" value="NZ_SZPY01000002.1"/>
</dbReference>
<evidence type="ECO:0000256" key="8">
    <source>
        <dbReference type="ARBA" id="ARBA00022842"/>
    </source>
</evidence>
<dbReference type="InterPro" id="IPR000422">
    <property type="entry name" value="DHBP_synthase_RibB"/>
</dbReference>
<dbReference type="GO" id="GO:0003935">
    <property type="term" value="F:GTP cyclohydrolase II activity"/>
    <property type="evidence" value="ECO:0007669"/>
    <property type="project" value="TreeGrafter"/>
</dbReference>
<protein>
    <recommendedName>
        <fullName evidence="11">3,4-dihydroxy-2-butanone 4-phosphate synthase</fullName>
        <shortName evidence="11">DHBP synthase</shortName>
        <ecNumber evidence="11">4.1.99.12</ecNumber>
    </recommendedName>
</protein>
<accession>A0A4U2YLT2</accession>
<dbReference type="OrthoDB" id="9793111at2"/>
<dbReference type="EMBL" id="SZPY01000002">
    <property type="protein sequence ID" value="TKI62176.1"/>
    <property type="molecule type" value="Genomic_DNA"/>
</dbReference>
<dbReference type="Pfam" id="PF00926">
    <property type="entry name" value="DHBP_synthase"/>
    <property type="match status" value="1"/>
</dbReference>
<dbReference type="NCBIfam" id="TIGR00506">
    <property type="entry name" value="ribB"/>
    <property type="match status" value="1"/>
</dbReference>
<evidence type="ECO:0000256" key="1">
    <source>
        <dbReference type="ARBA" id="ARBA00000141"/>
    </source>
</evidence>
<dbReference type="PANTHER" id="PTHR21327">
    <property type="entry name" value="GTP CYCLOHYDROLASE II-RELATED"/>
    <property type="match status" value="1"/>
</dbReference>
<comment type="caution">
    <text evidence="12">The sequence shown here is derived from an EMBL/GenBank/DDBJ whole genome shotgun (WGS) entry which is preliminary data.</text>
</comment>
<evidence type="ECO:0000256" key="5">
    <source>
        <dbReference type="ARBA" id="ARBA00005520"/>
    </source>
</evidence>
<dbReference type="InterPro" id="IPR017945">
    <property type="entry name" value="DHBP_synth_RibB-like_a/b_dom"/>
</dbReference>
<dbReference type="AlphaFoldDB" id="A0A4U2YLT2"/>